<accession>A0A673BVA3</accession>
<dbReference type="Ensembl" id="ENSSORT00005047982.1">
    <property type="protein sequence ID" value="ENSSORP00005046816.1"/>
    <property type="gene ID" value="ENSSORG00005021427.1"/>
</dbReference>
<dbReference type="InParanoid" id="A0A673BVA3"/>
<organism evidence="1 2">
    <name type="scientific">Sphaeramia orbicularis</name>
    <name type="common">orbiculate cardinalfish</name>
    <dbReference type="NCBI Taxonomy" id="375764"/>
    <lineage>
        <taxon>Eukaryota</taxon>
        <taxon>Metazoa</taxon>
        <taxon>Chordata</taxon>
        <taxon>Craniata</taxon>
        <taxon>Vertebrata</taxon>
        <taxon>Euteleostomi</taxon>
        <taxon>Actinopterygii</taxon>
        <taxon>Neopterygii</taxon>
        <taxon>Teleostei</taxon>
        <taxon>Neoteleostei</taxon>
        <taxon>Acanthomorphata</taxon>
        <taxon>Gobiaria</taxon>
        <taxon>Kurtiformes</taxon>
        <taxon>Apogonoidei</taxon>
        <taxon>Apogonidae</taxon>
        <taxon>Apogoninae</taxon>
        <taxon>Sphaeramia</taxon>
    </lineage>
</organism>
<reference evidence="1" key="3">
    <citation type="submission" date="2025-09" db="UniProtKB">
        <authorList>
            <consortium name="Ensembl"/>
        </authorList>
    </citation>
    <scope>IDENTIFICATION</scope>
</reference>
<dbReference type="PANTHER" id="PTHR37349">
    <property type="entry name" value="TESTIS-EXPRESSED PROTEIN 12"/>
    <property type="match status" value="1"/>
</dbReference>
<reference evidence="1" key="1">
    <citation type="submission" date="2019-06" db="EMBL/GenBank/DDBJ databases">
        <authorList>
            <consortium name="Wellcome Sanger Institute Data Sharing"/>
        </authorList>
    </citation>
    <scope>NUCLEOTIDE SEQUENCE [LARGE SCALE GENOMIC DNA]</scope>
</reference>
<proteinExistence type="predicted"/>
<name>A0A673BVA3_9TELE</name>
<dbReference type="InterPro" id="IPR029193">
    <property type="entry name" value="TEX12"/>
</dbReference>
<evidence type="ECO:0000313" key="2">
    <source>
        <dbReference type="Proteomes" id="UP000472271"/>
    </source>
</evidence>
<dbReference type="Pfam" id="PF15219">
    <property type="entry name" value="TEX12"/>
    <property type="match status" value="1"/>
</dbReference>
<dbReference type="AlphaFoldDB" id="A0A673BVA3"/>
<sequence length="120" mass="13656">MHERVKINFSTTYSTVSSKTVDTQVQKYRKSGFWGKNSSFEKYDLLLPLLMFLFTGANRELSMLLSKFAEVLSERASADTVEMKQLEGILTEAQNLESFLKGKKSHLRQTLALISDKLKG</sequence>
<evidence type="ECO:0000313" key="1">
    <source>
        <dbReference type="Ensembl" id="ENSSORP00005046816.1"/>
    </source>
</evidence>
<keyword evidence="2" id="KW-1185">Reference proteome</keyword>
<dbReference type="Proteomes" id="UP000472271">
    <property type="component" value="Chromosome 13"/>
</dbReference>
<dbReference type="PANTHER" id="PTHR37349:SF1">
    <property type="entry name" value="TESTIS-EXPRESSED PROTEIN 12"/>
    <property type="match status" value="1"/>
</dbReference>
<protein>
    <submittedName>
        <fullName evidence="1">Uncharacterized protein</fullName>
    </submittedName>
</protein>
<reference evidence="1" key="2">
    <citation type="submission" date="2025-08" db="UniProtKB">
        <authorList>
            <consortium name="Ensembl"/>
        </authorList>
    </citation>
    <scope>IDENTIFICATION</scope>
</reference>